<sequence length="894" mass="99278">MESKYQVLRKLRVKNKDFSYYSLKEIDKDNKISKLPISIRVILESLIRNFDGKTVREEDIENLINWNPKKSSDSEIPFTVSRVLMQDFTGVPAVVDLAAMRDKVRDMKKNPEIINPLVPVDLVIDHSVQVDFFGTAESFQENQDKEFERNSERYRFLKWAQKAFKNMRIVPPSVGIVHQVNLEYLGQIVMTKQEGGKNIAYFDSLVGTDSHTTMINGLGIVGWGVGGIEAEAAMLGQPVTFKTPEVVGVNLTGKLKSGVTATDLVLTLTELLRKHDVVGKFVEFFGNGISSLALPDRATLSNMCPEYGATMALFPVDNETLNYLRITGRSEEHIELVEKYLKEQGLFGVEAAASFSEVIDLNLSNVKPSVSGPKLPQQRVDLENIGNSFMKFMEESGEQSETGNRQKQVLLKSAETIIHGKRETLMDGDVVIAAITSCTNTSNPRVMVGAGLLAKKAVELGLKVNPKVKTSLAPGSRVVTEYLEKSGLQDYLNKLGFYLAGYGCTTCIGNSGPLDEGIEKAILENKLNTVAVLSGNRNFEARIHRDVRANYLMSPPLVVAFALAGKITIDLNNEPLGMSTSGKKVYLKDIWPSEDEISAVINRSLDRNMFIEKYSNLDVYNKKWESLEAPEGEIYDWDSKSTYIRRVPFFDTFNPKQVIEVKQIKDARPLLVMGDSVTTDHISPAGAIGKDSPAGKYLIANGIEPKDFNSYGSRRGNHEVMMRGTFANNRIRNLMVEKEGGFTRHYPDGKETTVYDGAVQYMKENVPMVVFAGIEYGTGSSRDWAAKGPLLLGVKAVVAKSYERIHRSNLVGMGVLPLEFNEGDAKSLDIDHTKPVTINVEGPMKPMGKAEMEFTDRAGKKSKTGLTVRLDTPVEVEYFQSGGILNFVLKRFVS</sequence>
<dbReference type="InterPro" id="IPR018136">
    <property type="entry name" value="Aconitase_4Fe-4S_BS"/>
</dbReference>
<proteinExistence type="inferred from homology"/>
<dbReference type="RefSeq" id="WP_393971361.1">
    <property type="nucleotide sequence ID" value="NZ_CP133772.1"/>
</dbReference>
<dbReference type="CDD" id="cd01580">
    <property type="entry name" value="AcnA_IRP_Swivel"/>
    <property type="match status" value="1"/>
</dbReference>
<dbReference type="GO" id="GO:0003994">
    <property type="term" value="F:aconitate hydratase activity"/>
    <property type="evidence" value="ECO:0007669"/>
    <property type="project" value="UniProtKB-EC"/>
</dbReference>
<dbReference type="PANTHER" id="PTHR11670">
    <property type="entry name" value="ACONITASE/IRON-RESPONSIVE ELEMENT FAMILY MEMBER"/>
    <property type="match status" value="1"/>
</dbReference>
<dbReference type="Gene3D" id="3.20.19.10">
    <property type="entry name" value="Aconitase, domain 4"/>
    <property type="match status" value="1"/>
</dbReference>
<dbReference type="NCBIfam" id="NF009520">
    <property type="entry name" value="PRK12881.1"/>
    <property type="match status" value="1"/>
</dbReference>
<dbReference type="SUPFAM" id="SSF52016">
    <property type="entry name" value="LeuD/IlvD-like"/>
    <property type="match status" value="1"/>
</dbReference>
<protein>
    <recommendedName>
        <fullName evidence="3">aconitate hydratase</fullName>
        <ecNumber evidence="3">4.2.1.3</ecNumber>
    </recommendedName>
</protein>
<evidence type="ECO:0000259" key="9">
    <source>
        <dbReference type="Pfam" id="PF00330"/>
    </source>
</evidence>
<comment type="catalytic activity">
    <reaction evidence="8">
        <text>citrate = D-threo-isocitrate</text>
        <dbReference type="Rhea" id="RHEA:10336"/>
        <dbReference type="ChEBI" id="CHEBI:15562"/>
        <dbReference type="ChEBI" id="CHEBI:16947"/>
        <dbReference type="EC" id="4.2.1.3"/>
    </reaction>
</comment>
<evidence type="ECO:0000256" key="7">
    <source>
        <dbReference type="ARBA" id="ARBA00023239"/>
    </source>
</evidence>
<organism evidence="11 12">
    <name type="scientific">Oxyplasma meridianum</name>
    <dbReference type="NCBI Taxonomy" id="3073602"/>
    <lineage>
        <taxon>Archaea</taxon>
        <taxon>Methanobacteriati</taxon>
        <taxon>Thermoplasmatota</taxon>
        <taxon>Thermoplasmata</taxon>
        <taxon>Thermoplasmatales</taxon>
        <taxon>Thermoplasmataceae</taxon>
        <taxon>Oxyplasma</taxon>
    </lineage>
</organism>
<dbReference type="GeneID" id="95968373"/>
<evidence type="ECO:0000256" key="5">
    <source>
        <dbReference type="ARBA" id="ARBA00023004"/>
    </source>
</evidence>
<dbReference type="GO" id="GO:0046872">
    <property type="term" value="F:metal ion binding"/>
    <property type="evidence" value="ECO:0007669"/>
    <property type="project" value="UniProtKB-KW"/>
</dbReference>
<accession>A0AAX4NIW1</accession>
<dbReference type="PRINTS" id="PR00415">
    <property type="entry name" value="ACONITASE"/>
</dbReference>
<dbReference type="InterPro" id="IPR015928">
    <property type="entry name" value="Aconitase/3IPM_dehydase_swvl"/>
</dbReference>
<dbReference type="NCBIfam" id="NF006757">
    <property type="entry name" value="PRK09277.1"/>
    <property type="match status" value="1"/>
</dbReference>
<feature type="domain" description="Aconitase A/isopropylmalate dehydratase small subunit swivel" evidence="10">
    <location>
        <begin position="696"/>
        <end position="822"/>
    </location>
</feature>
<dbReference type="NCBIfam" id="TIGR01341">
    <property type="entry name" value="aconitase_1"/>
    <property type="match status" value="1"/>
</dbReference>
<keyword evidence="6" id="KW-0411">Iron-sulfur</keyword>
<keyword evidence="4" id="KW-0479">Metal-binding</keyword>
<evidence type="ECO:0000256" key="3">
    <source>
        <dbReference type="ARBA" id="ARBA00012926"/>
    </source>
</evidence>
<reference evidence="11 12" key="1">
    <citation type="submission" date="2023-09" db="EMBL/GenBank/DDBJ databases">
        <authorList>
            <person name="Golyshina O.V."/>
            <person name="Lunev E.A."/>
            <person name="Bargiela R."/>
            <person name="Gaines M.C."/>
            <person name="Daum B."/>
            <person name="Bale N.J."/>
            <person name="Koenen M."/>
            <person name="Sinninghe Damst J.S."/>
            <person name="Yakimov M."/>
            <person name="Golyshin P.N."/>
        </authorList>
    </citation>
    <scope>NUCLEOTIDE SEQUENCE [LARGE SCALE GENOMIC DNA]</scope>
    <source>
        <strain evidence="11 12">M1</strain>
    </source>
</reference>
<dbReference type="EMBL" id="CP133772">
    <property type="protein sequence ID" value="WYY01039.1"/>
    <property type="molecule type" value="Genomic_DNA"/>
</dbReference>
<dbReference type="SUPFAM" id="SSF53732">
    <property type="entry name" value="Aconitase iron-sulfur domain"/>
    <property type="match status" value="1"/>
</dbReference>
<gene>
    <name evidence="11" type="primary">acnA</name>
    <name evidence="11" type="ORF">OXIME_001635</name>
</gene>
<evidence type="ECO:0000256" key="8">
    <source>
        <dbReference type="ARBA" id="ARBA00023501"/>
    </source>
</evidence>
<dbReference type="Pfam" id="PF00330">
    <property type="entry name" value="Aconitase"/>
    <property type="match status" value="1"/>
</dbReference>
<dbReference type="InterPro" id="IPR015931">
    <property type="entry name" value="Acnase/IPM_dHydase_lsu_aba_1/3"/>
</dbReference>
<evidence type="ECO:0000313" key="12">
    <source>
        <dbReference type="Proteomes" id="UP001451606"/>
    </source>
</evidence>
<evidence type="ECO:0000256" key="1">
    <source>
        <dbReference type="ARBA" id="ARBA00001966"/>
    </source>
</evidence>
<dbReference type="InterPro" id="IPR006249">
    <property type="entry name" value="Aconitase/IRP2"/>
</dbReference>
<dbReference type="InterPro" id="IPR001030">
    <property type="entry name" value="Acoase/IPM_deHydtase_lsu_aba"/>
</dbReference>
<comment type="similarity">
    <text evidence="2">Belongs to the aconitase/IPM isomerase family.</text>
</comment>
<dbReference type="InterPro" id="IPR000573">
    <property type="entry name" value="AconitaseA/IPMdHydase_ssu_swvl"/>
</dbReference>
<dbReference type="PROSITE" id="PS00450">
    <property type="entry name" value="ACONITASE_1"/>
    <property type="match status" value="1"/>
</dbReference>
<dbReference type="Gene3D" id="6.10.190.10">
    <property type="match status" value="1"/>
</dbReference>
<keyword evidence="7 11" id="KW-0456">Lyase</keyword>
<dbReference type="AlphaFoldDB" id="A0AAX4NIW1"/>
<evidence type="ECO:0000256" key="2">
    <source>
        <dbReference type="ARBA" id="ARBA00007185"/>
    </source>
</evidence>
<dbReference type="KEGG" id="omr:OXIME_001635"/>
<dbReference type="FunFam" id="3.30.499.10:FF:000002">
    <property type="entry name" value="Aconitate hydratase"/>
    <property type="match status" value="1"/>
</dbReference>
<dbReference type="InterPro" id="IPR044137">
    <property type="entry name" value="AcnA_IRP_Swivel"/>
</dbReference>
<dbReference type="EC" id="4.2.1.3" evidence="3"/>
<comment type="cofactor">
    <cofactor evidence="1">
        <name>[4Fe-4S] cluster</name>
        <dbReference type="ChEBI" id="CHEBI:49883"/>
    </cofactor>
</comment>
<evidence type="ECO:0000256" key="4">
    <source>
        <dbReference type="ARBA" id="ARBA00022723"/>
    </source>
</evidence>
<name>A0AAX4NIW1_9ARCH</name>
<dbReference type="PROSITE" id="PS01244">
    <property type="entry name" value="ACONITASE_2"/>
    <property type="match status" value="1"/>
</dbReference>
<dbReference type="FunFam" id="3.20.19.10:FF:000001">
    <property type="entry name" value="Aconitate hydratase"/>
    <property type="match status" value="1"/>
</dbReference>
<dbReference type="InterPro" id="IPR036008">
    <property type="entry name" value="Aconitase_4Fe-4S_dom"/>
</dbReference>
<keyword evidence="12" id="KW-1185">Reference proteome</keyword>
<keyword evidence="5" id="KW-0408">Iron</keyword>
<evidence type="ECO:0000256" key="6">
    <source>
        <dbReference type="ARBA" id="ARBA00023014"/>
    </source>
</evidence>
<evidence type="ECO:0000313" key="11">
    <source>
        <dbReference type="EMBL" id="WYY01039.1"/>
    </source>
</evidence>
<dbReference type="Pfam" id="PF00694">
    <property type="entry name" value="Aconitase_C"/>
    <property type="match status" value="1"/>
</dbReference>
<evidence type="ECO:0000259" key="10">
    <source>
        <dbReference type="Pfam" id="PF00694"/>
    </source>
</evidence>
<feature type="domain" description="Aconitase/3-isopropylmalate dehydratase large subunit alpha/beta/alpha" evidence="9">
    <location>
        <begin position="66"/>
        <end position="565"/>
    </location>
</feature>
<dbReference type="GO" id="GO:0051536">
    <property type="term" value="F:iron-sulfur cluster binding"/>
    <property type="evidence" value="ECO:0007669"/>
    <property type="project" value="UniProtKB-KW"/>
</dbReference>
<dbReference type="Gene3D" id="3.30.499.10">
    <property type="entry name" value="Aconitase, domain 3"/>
    <property type="match status" value="2"/>
</dbReference>
<dbReference type="CDD" id="cd01586">
    <property type="entry name" value="AcnA_IRP"/>
    <property type="match status" value="1"/>
</dbReference>
<dbReference type="Proteomes" id="UP001451606">
    <property type="component" value="Chromosome"/>
</dbReference>